<dbReference type="Gene3D" id="1.10.357.10">
    <property type="entry name" value="Tetracycline Repressor, domain 2"/>
    <property type="match status" value="1"/>
</dbReference>
<dbReference type="InterPro" id="IPR036271">
    <property type="entry name" value="Tet_transcr_reg_TetR-rel_C_sf"/>
</dbReference>
<dbReference type="Pfam" id="PF00440">
    <property type="entry name" value="TetR_N"/>
    <property type="match status" value="1"/>
</dbReference>
<dbReference type="STRING" id="502025.Hoch_2592"/>
<evidence type="ECO:0000313" key="4">
    <source>
        <dbReference type="EMBL" id="ACY15126.1"/>
    </source>
</evidence>
<dbReference type="GO" id="GO:0003677">
    <property type="term" value="F:DNA binding"/>
    <property type="evidence" value="ECO:0007669"/>
    <property type="project" value="UniProtKB-UniRule"/>
</dbReference>
<dbReference type="AlphaFoldDB" id="D0LLU8"/>
<dbReference type="RefSeq" id="WP_012827734.1">
    <property type="nucleotide sequence ID" value="NC_013440.1"/>
</dbReference>
<dbReference type="InterPro" id="IPR050624">
    <property type="entry name" value="HTH-type_Tx_Regulator"/>
</dbReference>
<gene>
    <name evidence="4" type="ordered locus">Hoch_2592</name>
</gene>
<dbReference type="PRINTS" id="PR00455">
    <property type="entry name" value="HTHTETR"/>
</dbReference>
<dbReference type="SUPFAM" id="SSF48498">
    <property type="entry name" value="Tetracyclin repressor-like, C-terminal domain"/>
    <property type="match status" value="1"/>
</dbReference>
<feature type="DNA-binding region" description="H-T-H motif" evidence="2">
    <location>
        <begin position="24"/>
        <end position="43"/>
    </location>
</feature>
<dbReference type="Proteomes" id="UP000001880">
    <property type="component" value="Chromosome"/>
</dbReference>
<dbReference type="PROSITE" id="PS01081">
    <property type="entry name" value="HTH_TETR_1"/>
    <property type="match status" value="1"/>
</dbReference>
<dbReference type="InterPro" id="IPR001647">
    <property type="entry name" value="HTH_TetR"/>
</dbReference>
<evidence type="ECO:0000259" key="3">
    <source>
        <dbReference type="PROSITE" id="PS50977"/>
    </source>
</evidence>
<dbReference type="EMBL" id="CP001804">
    <property type="protein sequence ID" value="ACY15126.1"/>
    <property type="molecule type" value="Genomic_DNA"/>
</dbReference>
<sequence length="192" mass="21350">MQRRRQIIEVAKEVFAEMGYHHASISEIISRANIARGTFYLYFSNKHKVFDAILDAALDGLRARITRIRVDEPGVPSPREQVRENLVRVLGFVFNDQPLTRLLLSHGHLPQTEVAERLDAFFADVTELIAASLEYGLAMKLVRPCSPPLVAAALLGAVRGLVSHCIRDDAAPDVEVIADEMLSFALFGVLRS</sequence>
<keyword evidence="5" id="KW-1185">Reference proteome</keyword>
<feature type="domain" description="HTH tetR-type" evidence="3">
    <location>
        <begin position="1"/>
        <end position="61"/>
    </location>
</feature>
<evidence type="ECO:0000256" key="2">
    <source>
        <dbReference type="PROSITE-ProRule" id="PRU00335"/>
    </source>
</evidence>
<dbReference type="HOGENOM" id="CLU_069356_12_2_7"/>
<dbReference type="InterPro" id="IPR009057">
    <property type="entry name" value="Homeodomain-like_sf"/>
</dbReference>
<proteinExistence type="predicted"/>
<organism evidence="4 5">
    <name type="scientific">Haliangium ochraceum (strain DSM 14365 / JCM 11303 / SMP-2)</name>
    <dbReference type="NCBI Taxonomy" id="502025"/>
    <lineage>
        <taxon>Bacteria</taxon>
        <taxon>Pseudomonadati</taxon>
        <taxon>Myxococcota</taxon>
        <taxon>Polyangia</taxon>
        <taxon>Haliangiales</taxon>
        <taxon>Kofleriaceae</taxon>
        <taxon>Haliangium</taxon>
    </lineage>
</organism>
<dbReference type="PANTHER" id="PTHR43479">
    <property type="entry name" value="ACREF/ENVCD OPERON REPRESSOR-RELATED"/>
    <property type="match status" value="1"/>
</dbReference>
<accession>D0LLU8</accession>
<evidence type="ECO:0000313" key="5">
    <source>
        <dbReference type="Proteomes" id="UP000001880"/>
    </source>
</evidence>
<dbReference type="SUPFAM" id="SSF46689">
    <property type="entry name" value="Homeodomain-like"/>
    <property type="match status" value="1"/>
</dbReference>
<dbReference type="OrthoDB" id="9793734at2"/>
<protein>
    <submittedName>
        <fullName evidence="4">Transcriptional regulator, TetR family</fullName>
    </submittedName>
</protein>
<dbReference type="eggNOG" id="COG1309">
    <property type="taxonomic scope" value="Bacteria"/>
</dbReference>
<dbReference type="Gene3D" id="1.10.10.60">
    <property type="entry name" value="Homeodomain-like"/>
    <property type="match status" value="1"/>
</dbReference>
<dbReference type="PROSITE" id="PS50977">
    <property type="entry name" value="HTH_TETR_2"/>
    <property type="match status" value="1"/>
</dbReference>
<dbReference type="PANTHER" id="PTHR43479:SF11">
    <property type="entry name" value="ACREF_ENVCD OPERON REPRESSOR-RELATED"/>
    <property type="match status" value="1"/>
</dbReference>
<dbReference type="KEGG" id="hoh:Hoch_2592"/>
<reference evidence="4 5" key="1">
    <citation type="journal article" date="2010" name="Stand. Genomic Sci.">
        <title>Complete genome sequence of Haliangium ochraceum type strain (SMP-2).</title>
        <authorList>
            <consortium name="US DOE Joint Genome Institute (JGI-PGF)"/>
            <person name="Ivanova N."/>
            <person name="Daum C."/>
            <person name="Lang E."/>
            <person name="Abt B."/>
            <person name="Kopitz M."/>
            <person name="Saunders E."/>
            <person name="Lapidus A."/>
            <person name="Lucas S."/>
            <person name="Glavina Del Rio T."/>
            <person name="Nolan M."/>
            <person name="Tice H."/>
            <person name="Copeland A."/>
            <person name="Cheng J.F."/>
            <person name="Chen F."/>
            <person name="Bruce D."/>
            <person name="Goodwin L."/>
            <person name="Pitluck S."/>
            <person name="Mavromatis K."/>
            <person name="Pati A."/>
            <person name="Mikhailova N."/>
            <person name="Chen A."/>
            <person name="Palaniappan K."/>
            <person name="Land M."/>
            <person name="Hauser L."/>
            <person name="Chang Y.J."/>
            <person name="Jeffries C.D."/>
            <person name="Detter J.C."/>
            <person name="Brettin T."/>
            <person name="Rohde M."/>
            <person name="Goker M."/>
            <person name="Bristow J."/>
            <person name="Markowitz V."/>
            <person name="Eisen J.A."/>
            <person name="Hugenholtz P."/>
            <person name="Kyrpides N.C."/>
            <person name="Klenk H.P."/>
        </authorList>
    </citation>
    <scope>NUCLEOTIDE SEQUENCE [LARGE SCALE GENOMIC DNA]</scope>
    <source>
        <strain evidence="5">DSM 14365 / CIP 107738 / JCM 11303 / AJ 13395 / SMP-2</strain>
    </source>
</reference>
<keyword evidence="1 2" id="KW-0238">DNA-binding</keyword>
<name>D0LLU8_HALO1</name>
<dbReference type="InterPro" id="IPR023772">
    <property type="entry name" value="DNA-bd_HTH_TetR-type_CS"/>
</dbReference>
<evidence type="ECO:0000256" key="1">
    <source>
        <dbReference type="ARBA" id="ARBA00023125"/>
    </source>
</evidence>